<comment type="caution">
    <text evidence="1">The sequence shown here is derived from an EMBL/GenBank/DDBJ whole genome shotgun (WGS) entry which is preliminary data.</text>
</comment>
<accession>A0A0F9TB87</accession>
<reference evidence="1" key="1">
    <citation type="journal article" date="2015" name="Nature">
        <title>Complex archaea that bridge the gap between prokaryotes and eukaryotes.</title>
        <authorList>
            <person name="Spang A."/>
            <person name="Saw J.H."/>
            <person name="Jorgensen S.L."/>
            <person name="Zaremba-Niedzwiedzka K."/>
            <person name="Martijn J."/>
            <person name="Lind A.E."/>
            <person name="van Eijk R."/>
            <person name="Schleper C."/>
            <person name="Guy L."/>
            <person name="Ettema T.J."/>
        </authorList>
    </citation>
    <scope>NUCLEOTIDE SEQUENCE</scope>
</reference>
<dbReference type="EMBL" id="LAZR01001805">
    <property type="protein sequence ID" value="KKN38763.1"/>
    <property type="molecule type" value="Genomic_DNA"/>
</dbReference>
<proteinExistence type="predicted"/>
<organism evidence="1">
    <name type="scientific">marine sediment metagenome</name>
    <dbReference type="NCBI Taxonomy" id="412755"/>
    <lineage>
        <taxon>unclassified sequences</taxon>
        <taxon>metagenomes</taxon>
        <taxon>ecological metagenomes</taxon>
    </lineage>
</organism>
<gene>
    <name evidence="1" type="ORF">LCGC14_0750260</name>
</gene>
<name>A0A0F9TB87_9ZZZZ</name>
<dbReference type="AlphaFoldDB" id="A0A0F9TB87"/>
<protein>
    <submittedName>
        <fullName evidence="1">Uncharacterized protein</fullName>
    </submittedName>
</protein>
<evidence type="ECO:0000313" key="1">
    <source>
        <dbReference type="EMBL" id="KKN38763.1"/>
    </source>
</evidence>
<sequence length="74" mass="8194">MSEKVGGWPVDLVPGEVKAIRREEHLCETCFHAPVCLVAASIDDEFLIVVSRCAMQLVTSEAVEEDDDDDETED</sequence>